<protein>
    <submittedName>
        <fullName evidence="2">Uncharacterized protein</fullName>
    </submittedName>
</protein>
<name>D9Q366_ACIS3</name>
<gene>
    <name evidence="2" type="ordered locus">ASAC_1349</name>
</gene>
<dbReference type="RefSeq" id="WP_013267266.1">
    <property type="nucleotide sequence ID" value="NC_014374.1"/>
</dbReference>
<sequence>MDRSEAFLIYIFFVTALIELALVIGGEESLGVYLGLYSLSYLPAAWYAKPRGYRHLMTIAAAVTSAFILYSALKVVGLVP</sequence>
<feature type="transmembrane region" description="Helical" evidence="1">
    <location>
        <begin position="7"/>
        <end position="24"/>
    </location>
</feature>
<dbReference type="STRING" id="666510.ASAC_1349"/>
<accession>D9Q366</accession>
<keyword evidence="1" id="KW-0472">Membrane</keyword>
<evidence type="ECO:0000313" key="2">
    <source>
        <dbReference type="EMBL" id="ADL19754.1"/>
    </source>
</evidence>
<dbReference type="EMBL" id="CP001742">
    <property type="protein sequence ID" value="ADL19754.1"/>
    <property type="molecule type" value="Genomic_DNA"/>
</dbReference>
<dbReference type="InParanoid" id="D9Q366"/>
<keyword evidence="3" id="KW-1185">Reference proteome</keyword>
<keyword evidence="1" id="KW-1133">Transmembrane helix</keyword>
<dbReference type="HOGENOM" id="CLU_2581180_0_0_2"/>
<keyword evidence="1" id="KW-0812">Transmembrane</keyword>
<feature type="transmembrane region" description="Helical" evidence="1">
    <location>
        <begin position="55"/>
        <end position="73"/>
    </location>
</feature>
<reference evidence="2 3" key="1">
    <citation type="journal article" date="2010" name="Appl. Environ. Microbiol.">
        <title>The genome sequence of the crenarchaeon Acidilobus saccharovorans supports a new order, Acidilobales, and suggests an important ecological role in terrestrial acidic hot springs.</title>
        <authorList>
            <person name="Mardanov A.V."/>
            <person name="Svetlitchnyi V.A."/>
            <person name="Beletsky A.V."/>
            <person name="Prokofeva M.I."/>
            <person name="Bonch-Osmolovskaya E.A."/>
            <person name="Ravin N.V."/>
            <person name="Skryabin K.G."/>
        </authorList>
    </citation>
    <scope>NUCLEOTIDE SEQUENCE [LARGE SCALE GENOMIC DNA]</scope>
    <source>
        <strain evidence="3">DSM 16705 / JCM 18335 / VKM B-2471 / 345-15</strain>
    </source>
</reference>
<dbReference type="KEGG" id="asc:ASAC_1349"/>
<organism evidence="2 3">
    <name type="scientific">Acidilobus saccharovorans (strain DSM 16705 / JCM 18335 / VKM B-2471 / 345-15)</name>
    <dbReference type="NCBI Taxonomy" id="666510"/>
    <lineage>
        <taxon>Archaea</taxon>
        <taxon>Thermoproteota</taxon>
        <taxon>Thermoprotei</taxon>
        <taxon>Acidilobales</taxon>
        <taxon>Acidilobaceae</taxon>
        <taxon>Acidilobus</taxon>
    </lineage>
</organism>
<dbReference type="Proteomes" id="UP000000346">
    <property type="component" value="Chromosome"/>
</dbReference>
<evidence type="ECO:0000256" key="1">
    <source>
        <dbReference type="SAM" id="Phobius"/>
    </source>
</evidence>
<dbReference type="GeneID" id="9499605"/>
<dbReference type="AlphaFoldDB" id="D9Q366"/>
<evidence type="ECO:0000313" key="3">
    <source>
        <dbReference type="Proteomes" id="UP000000346"/>
    </source>
</evidence>
<proteinExistence type="predicted"/>